<dbReference type="EMBL" id="FSRC01000003">
    <property type="protein sequence ID" value="SIO14034.1"/>
    <property type="molecule type" value="Genomic_DNA"/>
</dbReference>
<keyword evidence="2" id="KW-1185">Reference proteome</keyword>
<organism evidence="1 2">
    <name type="scientific">Algoriphagus halophilus</name>
    <dbReference type="NCBI Taxonomy" id="226505"/>
    <lineage>
        <taxon>Bacteria</taxon>
        <taxon>Pseudomonadati</taxon>
        <taxon>Bacteroidota</taxon>
        <taxon>Cytophagia</taxon>
        <taxon>Cytophagales</taxon>
        <taxon>Cyclobacteriaceae</taxon>
        <taxon>Algoriphagus</taxon>
    </lineage>
</organism>
<reference evidence="2" key="1">
    <citation type="submission" date="2016-11" db="EMBL/GenBank/DDBJ databases">
        <authorList>
            <person name="Varghese N."/>
            <person name="Submissions S."/>
        </authorList>
    </citation>
    <scope>NUCLEOTIDE SEQUENCE [LARGE SCALE GENOMIC DNA]</scope>
    <source>
        <strain evidence="2">DSM 15292</strain>
    </source>
</reference>
<proteinExistence type="predicted"/>
<dbReference type="AlphaFoldDB" id="A0A1N6H2M2"/>
<gene>
    <name evidence="1" type="ORF">SAMN05444394_3501</name>
</gene>
<dbReference type="Proteomes" id="UP000185221">
    <property type="component" value="Unassembled WGS sequence"/>
</dbReference>
<evidence type="ECO:0000313" key="2">
    <source>
        <dbReference type="Proteomes" id="UP000185221"/>
    </source>
</evidence>
<protein>
    <submittedName>
        <fullName evidence="1">Uncharacterized protein</fullName>
    </submittedName>
</protein>
<dbReference type="RefSeq" id="WP_074226291.1">
    <property type="nucleotide sequence ID" value="NZ_FSRC01000003.1"/>
</dbReference>
<accession>A0A1N6H2M2</accession>
<evidence type="ECO:0000313" key="1">
    <source>
        <dbReference type="EMBL" id="SIO14034.1"/>
    </source>
</evidence>
<sequence>MKKVIPLLFLLMGCSLFEDTKLVDIQKFEGPCVITLKDGSTIETTGGIEVSKRYEGITYRDEEGKIWSLFKEEYTSYSCGNQ</sequence>
<name>A0A1N6H2M2_9BACT</name>
<dbReference type="OrthoDB" id="827672at2"/>